<dbReference type="Gene3D" id="3.40.50.300">
    <property type="entry name" value="P-loop containing nucleotide triphosphate hydrolases"/>
    <property type="match status" value="1"/>
</dbReference>
<organism evidence="2 3">
    <name type="scientific">Fluviicola taffensis (strain DSM 16823 / NCIMB 13979 / RW262)</name>
    <dbReference type="NCBI Taxonomy" id="755732"/>
    <lineage>
        <taxon>Bacteria</taxon>
        <taxon>Pseudomonadati</taxon>
        <taxon>Bacteroidota</taxon>
        <taxon>Flavobacteriia</taxon>
        <taxon>Flavobacteriales</taxon>
        <taxon>Crocinitomicaceae</taxon>
        <taxon>Fluviicola</taxon>
    </lineage>
</organism>
<dbReference type="AlphaFoldDB" id="F2IDE9"/>
<dbReference type="InterPro" id="IPR027417">
    <property type="entry name" value="P-loop_NTPase"/>
</dbReference>
<dbReference type="Proteomes" id="UP000007463">
    <property type="component" value="Chromosome"/>
</dbReference>
<evidence type="ECO:0000313" key="3">
    <source>
        <dbReference type="Proteomes" id="UP000007463"/>
    </source>
</evidence>
<sequence>MWGDGEFASLFSTTENMEILKLELNEKESFLKIENNPEDPYISFSSSGSGYNTVSSNNTLIAEVVFKFHHAKHGIIEESIIFSNQDSLNTKNGISSITPISDPNIELVEIHLSEKSTLKDFHISIVVQKGRNRINVESPIKLFHDFIQNRANSKILFSGGFGQGKTTFLNFYFNEAYEKSYNVFRVFPVNYSVASNEDIFKYIKADILFQLLGFDIEFDKSSIDIKQAFQEYVYLNPKKTIFSFLRNVSKINAQTEMLDKSIKAFNKFMEPIINYHESQQSDDEEAAKTYIKSIYDQEGSLFEDNFYSQLIRQLLERTKERNNIPNVLIIEDLDRMDPDHIFRILNVISAHYDTYKYNGNETHNKFGIDKIILVCDIENIRSIFHHRYGVNTNFEGYINKYYSTRPYVFENLSSVKGYLDEILESYDKKRFKDPRIFAHSVLLRLLLEGEELSLREMLKLLLNDFESFRITNTTSSPFENGQFYKSLRFLKNLYTSRELSLKFERLKSKNFKTSIDFQKQSAHLLAGLGTWATNGKNITTNYSGNSYEIDCDLNIHYDIIINPEINQRNHAMMPGNPRITNFSKKHFCDLVIEHLDVLT</sequence>
<proteinExistence type="predicted"/>
<dbReference type="HOGENOM" id="CLU_455443_0_0_10"/>
<feature type="domain" description="KAP NTPase" evidence="1">
    <location>
        <begin position="152"/>
        <end position="466"/>
    </location>
</feature>
<dbReference type="KEGG" id="fte:Fluta_0316"/>
<reference evidence="3" key="2">
    <citation type="submission" date="2011-02" db="EMBL/GenBank/DDBJ databases">
        <title>The complete genome of Fluviicola taffensis DSM 16823.</title>
        <authorList>
            <consortium name="US DOE Joint Genome Institute (JGI-PGF)"/>
            <person name="Lucas S."/>
            <person name="Copeland A."/>
            <person name="Lapidus A."/>
            <person name="Bruce D."/>
            <person name="Goodwin L."/>
            <person name="Pitluck S."/>
            <person name="Kyrpides N."/>
            <person name="Mavromatis K."/>
            <person name="Ivanova N."/>
            <person name="Mikhailova N."/>
            <person name="Pagani I."/>
            <person name="Chertkov O."/>
            <person name="Detter J.C."/>
            <person name="Han C."/>
            <person name="Tapia R."/>
            <person name="Land M."/>
            <person name="Hauser L."/>
            <person name="Markowitz V."/>
            <person name="Cheng J.-F."/>
            <person name="Hugenholtz P."/>
            <person name="Woyke T."/>
            <person name="Wu D."/>
            <person name="Tindall B."/>
            <person name="Pomrenke H.G."/>
            <person name="Brambilla E."/>
            <person name="Klenk H.-P."/>
            <person name="Eisen J.A."/>
        </authorList>
    </citation>
    <scope>NUCLEOTIDE SEQUENCE [LARGE SCALE GENOMIC DNA]</scope>
    <source>
        <strain evidence="3">DSM 16823 / RW262 / RW262</strain>
    </source>
</reference>
<accession>F2IDE9</accession>
<dbReference type="eggNOG" id="COG4928">
    <property type="taxonomic scope" value="Bacteria"/>
</dbReference>
<dbReference type="SUPFAM" id="SSF52540">
    <property type="entry name" value="P-loop containing nucleoside triphosphate hydrolases"/>
    <property type="match status" value="1"/>
</dbReference>
<evidence type="ECO:0000259" key="1">
    <source>
        <dbReference type="Pfam" id="PF07693"/>
    </source>
</evidence>
<dbReference type="InterPro" id="IPR011646">
    <property type="entry name" value="KAP_P-loop"/>
</dbReference>
<gene>
    <name evidence="2" type="ordered locus">Fluta_0316</name>
</gene>
<evidence type="ECO:0000313" key="2">
    <source>
        <dbReference type="EMBL" id="AEA42325.1"/>
    </source>
</evidence>
<dbReference type="EMBL" id="CP002542">
    <property type="protein sequence ID" value="AEA42325.1"/>
    <property type="molecule type" value="Genomic_DNA"/>
</dbReference>
<reference evidence="2 3" key="1">
    <citation type="journal article" date="2011" name="Stand. Genomic Sci.">
        <title>Complete genome sequence of the gliding freshwater bacterium Fluviicola taffensis type strain (RW262).</title>
        <authorList>
            <person name="Woyke T."/>
            <person name="Chertkov O."/>
            <person name="Lapidus A."/>
            <person name="Nolan M."/>
            <person name="Lucas S."/>
            <person name="Del Rio T.G."/>
            <person name="Tice H."/>
            <person name="Cheng J.F."/>
            <person name="Tapia R."/>
            <person name="Han C."/>
            <person name="Goodwin L."/>
            <person name="Pitluck S."/>
            <person name="Liolios K."/>
            <person name="Pagani I."/>
            <person name="Ivanova N."/>
            <person name="Huntemann M."/>
            <person name="Mavromatis K."/>
            <person name="Mikhailova N."/>
            <person name="Pati A."/>
            <person name="Chen A."/>
            <person name="Palaniappan K."/>
            <person name="Land M."/>
            <person name="Hauser L."/>
            <person name="Brambilla E.M."/>
            <person name="Rohde M."/>
            <person name="Mwirichia R."/>
            <person name="Sikorski J."/>
            <person name="Tindall B.J."/>
            <person name="Goker M."/>
            <person name="Bristow J."/>
            <person name="Eisen J.A."/>
            <person name="Markowitz V."/>
            <person name="Hugenholtz P."/>
            <person name="Klenk H.P."/>
            <person name="Kyrpides N.C."/>
        </authorList>
    </citation>
    <scope>NUCLEOTIDE SEQUENCE [LARGE SCALE GENOMIC DNA]</scope>
    <source>
        <strain evidence="3">DSM 16823 / RW262 / RW262</strain>
    </source>
</reference>
<dbReference type="STRING" id="755732.Fluta_0316"/>
<keyword evidence="3" id="KW-1185">Reference proteome</keyword>
<dbReference type="Pfam" id="PF07693">
    <property type="entry name" value="KAP_NTPase"/>
    <property type="match status" value="1"/>
</dbReference>
<protein>
    <recommendedName>
        <fullName evidence="1">KAP NTPase domain-containing protein</fullName>
    </recommendedName>
</protein>
<name>F2IDE9_FLUTR</name>